<dbReference type="Pfam" id="PF00564">
    <property type="entry name" value="PB1"/>
    <property type="match status" value="1"/>
</dbReference>
<dbReference type="Gene3D" id="3.10.20.90">
    <property type="entry name" value="Phosphatidylinositol 3-kinase Catalytic Subunit, Chain A, domain 1"/>
    <property type="match status" value="1"/>
</dbReference>
<keyword evidence="6" id="KW-1185">Reference proteome</keyword>
<evidence type="ECO:0000256" key="3">
    <source>
        <dbReference type="SAM" id="Phobius"/>
    </source>
</evidence>
<proteinExistence type="predicted"/>
<feature type="region of interest" description="Disordered" evidence="2">
    <location>
        <begin position="909"/>
        <end position="937"/>
    </location>
</feature>
<dbReference type="AlphaFoldDB" id="A0A6A6NAV1"/>
<sequence length="953" mass="105690">MENPFSLKDKGTGYWTSPRAQTDGMAPSDGGARNSISEDPFNHFSEIMNFDTYAGWCNSPSATDQMFASYGLSSLQSTPYASFDLLSFAEQNSPTSLLGSVLNAAGTSYNSGDKMAFQQADSQFSYASDLMDADDLGAKQSNGSQQQSDFLDMDNCMISRPIGFSLDEKMLRALSLLKESAGDGILAQVWVPMRHRDQYIMTTFEQPYLLDQILAGYREVSRTYTFSAEVKPDLPLGLPGRVFISKVPEWTSNVVYYRNTEYLRAKHARHHKVQGSIALPIFEPPEMSCCAVLELVTIRRNLILIQKWKMFASPPVGGEAVNLRTTAPPRLLPQSLSGNQRAALTEITDVLRAVCHAHSLPLALTWIPCNYMEEAVDEIIKVRVREEHYIEEGQGIAGKALQSNHPFFFPDVKAYDIIEYPLVHHARKYGLNAAVAIRLRSTYTGDDDYILEFFLPVNMKGSSEQQLLLNNLSAGSKYDGMESDGPHEQVMNRSRRQLEKKRSTAEKNVSLSVLQQYFSGSLKDAAKSIGGSIVQEKSFLFPDKKLPSRNSESATEDAVSVPAAHIDGNNSSVKVEEDECCVDACGELLIKSSACVIDCSEDSKLISTDAGIFKRCIKLTKLEEEKHSKVKCDDHGSKITVKATYKEDTIRFKFEPSAGCFQLYEEIAKRFKLQNGTFQLKYLDDEEEWVMLLGQQQLLLRRKLVALQFLESIAFHISSCGSLARIICLRFMMYSLLMILLKERACGPSGSTPFKPPSSGSTIYLVEASGTAKPGEIVPSLHRNASVNRNALGRPAPPSPWQHNYGTSNYGVLTITLAMVWVCMFHMHGGLGGMYGGGMYGKGMYGGECMMQGVVNCFGCISILIVQNAQALHMIMSALLQLFDRSGLLYVELARFALRLLGFRTKPRKVQPRAPNGLPPPPENQQHLQGSKAAPSGPGTVCKKMMQYCFRCL</sequence>
<dbReference type="SMART" id="SM00666">
    <property type="entry name" value="PB1"/>
    <property type="match status" value="1"/>
</dbReference>
<organism evidence="5 6">
    <name type="scientific">Hevea brasiliensis</name>
    <name type="common">Para rubber tree</name>
    <name type="synonym">Siphonia brasiliensis</name>
    <dbReference type="NCBI Taxonomy" id="3981"/>
    <lineage>
        <taxon>Eukaryota</taxon>
        <taxon>Viridiplantae</taxon>
        <taxon>Streptophyta</taxon>
        <taxon>Embryophyta</taxon>
        <taxon>Tracheophyta</taxon>
        <taxon>Spermatophyta</taxon>
        <taxon>Magnoliopsida</taxon>
        <taxon>eudicotyledons</taxon>
        <taxon>Gunneridae</taxon>
        <taxon>Pentapetalae</taxon>
        <taxon>rosids</taxon>
        <taxon>fabids</taxon>
        <taxon>Malpighiales</taxon>
        <taxon>Euphorbiaceae</taxon>
        <taxon>Crotonoideae</taxon>
        <taxon>Micrandreae</taxon>
        <taxon>Hevea</taxon>
    </lineage>
</organism>
<evidence type="ECO:0000313" key="6">
    <source>
        <dbReference type="Proteomes" id="UP000467840"/>
    </source>
</evidence>
<comment type="caution">
    <text evidence="5">The sequence shown here is derived from an EMBL/GenBank/DDBJ whole genome shotgun (WGS) entry which is preliminary data.</text>
</comment>
<dbReference type="InterPro" id="IPR055081">
    <property type="entry name" value="NLP1-9_GAF"/>
</dbReference>
<evidence type="ECO:0000256" key="1">
    <source>
        <dbReference type="ARBA" id="ARBA00011726"/>
    </source>
</evidence>
<dbReference type="InterPro" id="IPR053793">
    <property type="entry name" value="PB1-like"/>
</dbReference>
<feature type="transmembrane region" description="Helical" evidence="3">
    <location>
        <begin position="843"/>
        <end position="866"/>
    </location>
</feature>
<dbReference type="Proteomes" id="UP000467840">
    <property type="component" value="Chromosome 11"/>
</dbReference>
<evidence type="ECO:0000256" key="2">
    <source>
        <dbReference type="SAM" id="MobiDB-lite"/>
    </source>
</evidence>
<keyword evidence="3" id="KW-0812">Transmembrane</keyword>
<dbReference type="PROSITE" id="PS51745">
    <property type="entry name" value="PB1"/>
    <property type="match status" value="1"/>
</dbReference>
<dbReference type="SUPFAM" id="SSF54277">
    <property type="entry name" value="CAD &amp; PB1 domains"/>
    <property type="match status" value="1"/>
</dbReference>
<feature type="region of interest" description="Disordered" evidence="2">
    <location>
        <begin position="1"/>
        <end position="38"/>
    </location>
</feature>
<protein>
    <recommendedName>
        <fullName evidence="4">PB1 domain-containing protein</fullName>
    </recommendedName>
</protein>
<dbReference type="PANTHER" id="PTHR32002:SF41">
    <property type="entry name" value="PROTEIN NLP8"/>
    <property type="match status" value="1"/>
</dbReference>
<dbReference type="InterPro" id="IPR000270">
    <property type="entry name" value="PB1_dom"/>
</dbReference>
<feature type="region of interest" description="Disordered" evidence="2">
    <location>
        <begin position="479"/>
        <end position="504"/>
    </location>
</feature>
<gene>
    <name evidence="5" type="ORF">GH714_005193</name>
</gene>
<evidence type="ECO:0000259" key="4">
    <source>
        <dbReference type="PROSITE" id="PS51745"/>
    </source>
</evidence>
<dbReference type="InterPro" id="IPR045012">
    <property type="entry name" value="NLP"/>
</dbReference>
<evidence type="ECO:0000313" key="5">
    <source>
        <dbReference type="EMBL" id="KAF2321985.1"/>
    </source>
</evidence>
<dbReference type="PANTHER" id="PTHR32002">
    <property type="entry name" value="PROTEIN NLP8"/>
    <property type="match status" value="1"/>
</dbReference>
<feature type="transmembrane region" description="Helical" evidence="3">
    <location>
        <begin position="810"/>
        <end position="831"/>
    </location>
</feature>
<dbReference type="Pfam" id="PF22922">
    <property type="entry name" value="GAF_NLP"/>
    <property type="match status" value="2"/>
</dbReference>
<keyword evidence="3" id="KW-1133">Transmembrane helix</keyword>
<name>A0A6A6NAV1_HEVBR</name>
<dbReference type="GO" id="GO:0003700">
    <property type="term" value="F:DNA-binding transcription factor activity"/>
    <property type="evidence" value="ECO:0007669"/>
    <property type="project" value="InterPro"/>
</dbReference>
<reference evidence="5 6" key="1">
    <citation type="journal article" date="2020" name="Mol. Plant">
        <title>The Chromosome-Based Rubber Tree Genome Provides New Insights into Spurge Genome Evolution and Rubber Biosynthesis.</title>
        <authorList>
            <person name="Liu J."/>
            <person name="Shi C."/>
            <person name="Shi C.C."/>
            <person name="Li W."/>
            <person name="Zhang Q.J."/>
            <person name="Zhang Y."/>
            <person name="Li K."/>
            <person name="Lu H.F."/>
            <person name="Shi C."/>
            <person name="Zhu S.T."/>
            <person name="Xiao Z.Y."/>
            <person name="Nan H."/>
            <person name="Yue Y."/>
            <person name="Zhu X.G."/>
            <person name="Wu Y."/>
            <person name="Hong X.N."/>
            <person name="Fan G.Y."/>
            <person name="Tong Y."/>
            <person name="Zhang D."/>
            <person name="Mao C.L."/>
            <person name="Liu Y.L."/>
            <person name="Hao S.J."/>
            <person name="Liu W.Q."/>
            <person name="Lv M.Q."/>
            <person name="Zhang H.B."/>
            <person name="Liu Y."/>
            <person name="Hu-Tang G.R."/>
            <person name="Wang J.P."/>
            <person name="Wang J.H."/>
            <person name="Sun Y.H."/>
            <person name="Ni S.B."/>
            <person name="Chen W.B."/>
            <person name="Zhang X.C."/>
            <person name="Jiao Y.N."/>
            <person name="Eichler E.E."/>
            <person name="Li G.H."/>
            <person name="Liu X."/>
            <person name="Gao L.Z."/>
        </authorList>
    </citation>
    <scope>NUCLEOTIDE SEQUENCE [LARGE SCALE GENOMIC DNA]</scope>
    <source>
        <strain evidence="6">cv. GT1</strain>
        <tissue evidence="5">Leaf</tissue>
    </source>
</reference>
<feature type="domain" description="PB1" evidence="4">
    <location>
        <begin position="638"/>
        <end position="712"/>
    </location>
</feature>
<keyword evidence="3" id="KW-0472">Membrane</keyword>
<accession>A0A6A6NAV1</accession>
<dbReference type="EMBL" id="JAAGAX010000002">
    <property type="protein sequence ID" value="KAF2321985.1"/>
    <property type="molecule type" value="Genomic_DNA"/>
</dbReference>
<comment type="subunit">
    <text evidence="1">Homodimers and heterodimers.</text>
</comment>